<keyword evidence="3" id="KW-1185">Reference proteome</keyword>
<evidence type="ECO:0000313" key="3">
    <source>
        <dbReference type="Proteomes" id="UP000095281"/>
    </source>
</evidence>
<protein>
    <submittedName>
        <fullName evidence="4">30S ribosomal protein S2, chloroplastic</fullName>
    </submittedName>
</protein>
<dbReference type="WBParaSite" id="MhA1_Contig253.frz3.gene29">
    <property type="protein sequence ID" value="MhA1_Contig253.frz3.gene29"/>
    <property type="gene ID" value="MhA1_Contig253.frz3.gene29"/>
</dbReference>
<dbReference type="Gene3D" id="1.20.120.420">
    <property type="entry name" value="translation initiation factor eif-2b, domain 1"/>
    <property type="match status" value="1"/>
</dbReference>
<reference evidence="4" key="1">
    <citation type="submission" date="2016-11" db="UniProtKB">
        <authorList>
            <consortium name="WormBaseParasite"/>
        </authorList>
    </citation>
    <scope>IDENTIFICATION</scope>
</reference>
<sequence length="177" mass="19710">MHTFGMSLTKCISYFPQQIIYKFKVLDQRLLPGRSVYVPIRSLNDGFDAIKQMKDLEQNCRFLLSARTTAINLSNAFAELREHAKRLKGAGIMKLKIGICNTGQLATSSFGTALGLASLNPYTFKFAQGVILMLHRLGHLKLALVLETRPYNQGSRLTSYELKKGGVPFLLIVDSAV</sequence>
<dbReference type="AlphaFoldDB" id="A0A1I8BI42"/>
<name>A0A1I8BI42_MELHA</name>
<dbReference type="Gene3D" id="3.40.50.10470">
    <property type="entry name" value="Translation initiation factor eif-2b, domain 2"/>
    <property type="match status" value="1"/>
</dbReference>
<dbReference type="Pfam" id="PF01008">
    <property type="entry name" value="IF-2B"/>
    <property type="match status" value="1"/>
</dbReference>
<dbReference type="GO" id="GO:0019509">
    <property type="term" value="P:L-methionine salvage from methylthioadenosine"/>
    <property type="evidence" value="ECO:0007669"/>
    <property type="project" value="TreeGrafter"/>
</dbReference>
<dbReference type="InterPro" id="IPR042529">
    <property type="entry name" value="IF_2B-like_C"/>
</dbReference>
<dbReference type="InterPro" id="IPR027363">
    <property type="entry name" value="M1Pi_N"/>
</dbReference>
<evidence type="ECO:0000256" key="2">
    <source>
        <dbReference type="RuleBase" id="RU003814"/>
    </source>
</evidence>
<comment type="similarity">
    <text evidence="1 2">Belongs to the eIF-2B alpha/beta/delta subunits family.</text>
</comment>
<evidence type="ECO:0000313" key="4">
    <source>
        <dbReference type="WBParaSite" id="MhA1_Contig253.frz3.gene29"/>
    </source>
</evidence>
<organism evidence="3 4">
    <name type="scientific">Meloidogyne hapla</name>
    <name type="common">Root-knot nematode worm</name>
    <dbReference type="NCBI Taxonomy" id="6305"/>
    <lineage>
        <taxon>Eukaryota</taxon>
        <taxon>Metazoa</taxon>
        <taxon>Ecdysozoa</taxon>
        <taxon>Nematoda</taxon>
        <taxon>Chromadorea</taxon>
        <taxon>Rhabditida</taxon>
        <taxon>Tylenchina</taxon>
        <taxon>Tylenchomorpha</taxon>
        <taxon>Tylenchoidea</taxon>
        <taxon>Meloidogynidae</taxon>
        <taxon>Meloidogyninae</taxon>
        <taxon>Meloidogyne</taxon>
    </lineage>
</organism>
<dbReference type="SUPFAM" id="SSF100950">
    <property type="entry name" value="NagB/RpiA/CoA transferase-like"/>
    <property type="match status" value="1"/>
</dbReference>
<dbReference type="InterPro" id="IPR000649">
    <property type="entry name" value="IF-2B-related"/>
</dbReference>
<accession>A0A1I8BI42</accession>
<dbReference type="PANTHER" id="PTHR43475">
    <property type="entry name" value="METHYLTHIORIBOSE-1-PHOSPHATE ISOMERASE"/>
    <property type="match status" value="1"/>
</dbReference>
<dbReference type="Proteomes" id="UP000095281">
    <property type="component" value="Unplaced"/>
</dbReference>
<dbReference type="GO" id="GO:0046523">
    <property type="term" value="F:S-methyl-5-thioribose-1-phosphate isomerase activity"/>
    <property type="evidence" value="ECO:0007669"/>
    <property type="project" value="TreeGrafter"/>
</dbReference>
<proteinExistence type="inferred from homology"/>
<evidence type="ECO:0000256" key="1">
    <source>
        <dbReference type="ARBA" id="ARBA00007251"/>
    </source>
</evidence>
<dbReference type="PANTHER" id="PTHR43475:SF1">
    <property type="entry name" value="METHYLTHIORIBOSE-1-PHOSPHATE ISOMERASE"/>
    <property type="match status" value="1"/>
</dbReference>
<dbReference type="InterPro" id="IPR037171">
    <property type="entry name" value="NagB/RpiA_transferase-like"/>
</dbReference>